<reference evidence="2" key="1">
    <citation type="submission" date="2015-11" db="EMBL/GenBank/DDBJ databases">
        <title>De novo transcriptome assembly of four potential Pierce s Disease insect vectors from Arizona vineyards.</title>
        <authorList>
            <person name="Tassone E.E."/>
        </authorList>
    </citation>
    <scope>NUCLEOTIDE SEQUENCE</scope>
</reference>
<name>A0A1B6EW58_9HEMI</name>
<gene>
    <name evidence="2" type="ORF">g.3025</name>
</gene>
<sequence>MFVELLIVLVQAIVSLCEFWVYEDLPDFQQNLTTIYQNINRFNYSILLDTAVGYYDELKELVSAVDYGEYEADVMLRSIYDGGGPVHAYNPPYEKLSKGYMWTKQERDGYEDLMNKTCKVWNALKIKVKSPEELEPESSGNF</sequence>
<organism evidence="2">
    <name type="scientific">Cuerna arida</name>
    <dbReference type="NCBI Taxonomy" id="1464854"/>
    <lineage>
        <taxon>Eukaryota</taxon>
        <taxon>Metazoa</taxon>
        <taxon>Ecdysozoa</taxon>
        <taxon>Arthropoda</taxon>
        <taxon>Hexapoda</taxon>
        <taxon>Insecta</taxon>
        <taxon>Pterygota</taxon>
        <taxon>Neoptera</taxon>
        <taxon>Paraneoptera</taxon>
        <taxon>Hemiptera</taxon>
        <taxon>Auchenorrhyncha</taxon>
        <taxon>Membracoidea</taxon>
        <taxon>Cicadellidae</taxon>
        <taxon>Cicadellinae</taxon>
        <taxon>Proconiini</taxon>
        <taxon>Cuerna</taxon>
    </lineage>
</organism>
<accession>A0A1B6EW58</accession>
<evidence type="ECO:0000256" key="1">
    <source>
        <dbReference type="SAM" id="SignalP"/>
    </source>
</evidence>
<proteinExistence type="predicted"/>
<feature type="signal peptide" evidence="1">
    <location>
        <begin position="1"/>
        <end position="17"/>
    </location>
</feature>
<feature type="chain" id="PRO_5008582516" evidence="1">
    <location>
        <begin position="18"/>
        <end position="142"/>
    </location>
</feature>
<evidence type="ECO:0000313" key="2">
    <source>
        <dbReference type="EMBL" id="JAS42182.1"/>
    </source>
</evidence>
<keyword evidence="1" id="KW-0732">Signal</keyword>
<dbReference type="EMBL" id="GECZ01027587">
    <property type="protein sequence ID" value="JAS42182.1"/>
    <property type="molecule type" value="Transcribed_RNA"/>
</dbReference>
<protein>
    <submittedName>
        <fullName evidence="2">Uncharacterized protein</fullName>
    </submittedName>
</protein>
<dbReference type="AlphaFoldDB" id="A0A1B6EW58"/>